<dbReference type="SUPFAM" id="SSF117892">
    <property type="entry name" value="Band 7/SPFH domain"/>
    <property type="match status" value="1"/>
</dbReference>
<gene>
    <name evidence="1" type="ORF">SHCRBa_250_M20_R_130</name>
</gene>
<dbReference type="PANTHER" id="PTHR43327:SF11">
    <property type="entry name" value="HYPERSENSITIVE-INDUCED RESPONSE PROTEIN 4"/>
    <property type="match status" value="1"/>
</dbReference>
<name>A0A059Q1B6_9POAL</name>
<dbReference type="PANTHER" id="PTHR43327">
    <property type="entry name" value="STOMATIN-LIKE PROTEIN 2, MITOCHONDRIAL"/>
    <property type="match status" value="1"/>
</dbReference>
<dbReference type="InterPro" id="IPR036013">
    <property type="entry name" value="Band_7/SPFH_dom_sf"/>
</dbReference>
<dbReference type="Gene3D" id="3.30.479.30">
    <property type="entry name" value="Band 7 domain"/>
    <property type="match status" value="1"/>
</dbReference>
<reference evidence="1" key="1">
    <citation type="submission" date="2013-05" db="EMBL/GenBank/DDBJ databases">
        <title>Building the sugarcane genome for biotechnology and identifying evolutionary trends.</title>
        <authorList>
            <person name="De Setta N."/>
            <person name="Monteiro-Vitorello C.B."/>
            <person name="Metcalfe C.J."/>
            <person name="Cruz G.M.Q."/>
            <person name="Del Bem L.E."/>
            <person name="Vicentini R."/>
            <person name="Nogueira F.T.S."/>
            <person name="Campos R.A."/>
            <person name="Nunes S.L."/>
            <person name="Turrini P.C.G."/>
            <person name="Vieira A.P."/>
            <person name="Cruz E.A.O."/>
            <person name="Correa T.C.S."/>
            <person name="Hotta C.T."/>
            <person name="de Mello-Varani A."/>
            <person name="Vautrin S."/>
            <person name="Trindade A.S."/>
            <person name="Vilela M.M."/>
            <person name="Horta C.L."/>
            <person name="Sato P.M."/>
            <person name="de Andrade R.F."/>
            <person name="Nishiyama M.Y."/>
            <person name="Cardoso-Silva C.B."/>
            <person name="Scortecci K.C."/>
            <person name="Garcia A.A.F."/>
            <person name="Carneiro M.S."/>
            <person name="Kim C."/>
            <person name="Paterson A.H."/>
            <person name="Berges H."/>
            <person name="D'Hont A."/>
            <person name="de-Souza A.P."/>
            <person name="Souza G.M."/>
            <person name="Vincentz M."/>
            <person name="Kitajima J.P."/>
            <person name="Van Sluys M.-A."/>
        </authorList>
    </citation>
    <scope>NUCLEOTIDE SEQUENCE</scope>
</reference>
<proteinExistence type="predicted"/>
<protein>
    <recommendedName>
        <fullName evidence="2">Band 7 domain-containing protein</fullName>
    </recommendedName>
</protein>
<evidence type="ECO:0008006" key="2">
    <source>
        <dbReference type="Google" id="ProtNLM"/>
    </source>
</evidence>
<dbReference type="AlphaFoldDB" id="A0A059Q1B6"/>
<organism evidence="1">
    <name type="scientific">Saccharum hybrid cultivar R570</name>
    <dbReference type="NCBI Taxonomy" id="131158"/>
    <lineage>
        <taxon>Eukaryota</taxon>
        <taxon>Viridiplantae</taxon>
        <taxon>Streptophyta</taxon>
        <taxon>Embryophyta</taxon>
        <taxon>Tracheophyta</taxon>
        <taxon>Spermatophyta</taxon>
        <taxon>Magnoliopsida</taxon>
        <taxon>Liliopsida</taxon>
        <taxon>Poales</taxon>
        <taxon>Poaceae</taxon>
        <taxon>PACMAD clade</taxon>
        <taxon>Panicoideae</taxon>
        <taxon>Andropogonodae</taxon>
        <taxon>Andropogoneae</taxon>
        <taxon>Saccharinae</taxon>
        <taxon>Saccharum</taxon>
        <taxon>Saccharum officinarum species complex</taxon>
    </lineage>
</organism>
<evidence type="ECO:0000313" key="1">
    <source>
        <dbReference type="EMBL" id="AGT16575.1"/>
    </source>
</evidence>
<accession>A0A059Q1B6</accession>
<sequence>MNLDDLFEQKNDVAKAVLQELEKVMADYGYSIEHILMVDTIPDAAVRKAMNDINADMLSYQSDNDHSRLPSPTSMKPTFHMRRGRRSLQITDSCVHA</sequence>
<dbReference type="EMBL" id="KF184676">
    <property type="protein sequence ID" value="AGT16575.1"/>
    <property type="molecule type" value="Genomic_DNA"/>
</dbReference>
<dbReference type="InterPro" id="IPR050710">
    <property type="entry name" value="Band7/mec-2_domain"/>
</dbReference>